<sequence>MKEKWHGDDEQEAGMMPIHQDLERLPGGIIIYRVSESYEILYANRKAAEIWGCTSGKELMDFLGASMLKAALPADVKRAEMEMIQQFRQVQGGVGNVEFRTRSRDGQIQEVEIFGRVEEDERLGKLIYASVYKKQLARSNIDRLTGFSGHTQFIRRVQDILEMDQDLPDREPRVFIFLNVEGFRLLNERFGMEAGDDCIRLLAELLVHAFPGDPVVRYSVDHFCLLTSKKNVETEISGIRSMVQKHHPEWHLILDAGIYEVPAGEIQASVCMSCAEEACRSVYRDMERDTAWYDSRMARQQAMERYVAAHIDEAVEKGWIHVFYQPVIRTVTDSICSMEALARWIDPQHGMLRPAEFIPVLEKTKQIIKLDKYMVQSICQEYESRINQGKTVLPVSFNLSRYDLLVEDMVDFVDEQAKKYRVPKDMLYVEITESVLMDDRDVIYETIEKFHQLGYAVWMDDFGSQYSSLNLLKDYDFDEIKLDMDFFSTFSDKSRKIVKSVVSMAKRLHTHTLAEGIETEEEYRFLKSIGCEKVQGYVLARPDSYDRILEAMQKRKLPVEMRKDKGLYEKAGRADFLTPGPFCVVETDGESVRYLYINPEYLSILKMLGGALRKKSRIVFCIRWKE</sequence>
<dbReference type="PANTHER" id="PTHR33121">
    <property type="entry name" value="CYCLIC DI-GMP PHOSPHODIESTERASE PDEF"/>
    <property type="match status" value="1"/>
</dbReference>
<dbReference type="RefSeq" id="WP_091362859.1">
    <property type="nucleotide sequence ID" value="NZ_FMXA01000003.1"/>
</dbReference>
<dbReference type="InterPro" id="IPR029787">
    <property type="entry name" value="Nucleotide_cyclase"/>
</dbReference>
<name>A0A1G5UX28_9FIRM</name>
<dbReference type="SMART" id="SM00052">
    <property type="entry name" value="EAL"/>
    <property type="match status" value="1"/>
</dbReference>
<reference evidence="3 4" key="1">
    <citation type="submission" date="2016-10" db="EMBL/GenBank/DDBJ databases">
        <authorList>
            <person name="de Groot N.N."/>
        </authorList>
    </citation>
    <scope>NUCLEOTIDE SEQUENCE [LARGE SCALE GENOMIC DNA]</scope>
    <source>
        <strain evidence="3 4">DSM 15230</strain>
    </source>
</reference>
<evidence type="ECO:0000313" key="4">
    <source>
        <dbReference type="Proteomes" id="UP000199689"/>
    </source>
</evidence>
<proteinExistence type="predicted"/>
<organism evidence="3 4">
    <name type="scientific">Allisonella histaminiformans</name>
    <dbReference type="NCBI Taxonomy" id="209880"/>
    <lineage>
        <taxon>Bacteria</taxon>
        <taxon>Bacillati</taxon>
        <taxon>Bacillota</taxon>
        <taxon>Negativicutes</taxon>
        <taxon>Veillonellales</taxon>
        <taxon>Veillonellaceae</taxon>
        <taxon>Allisonella</taxon>
    </lineage>
</organism>
<dbReference type="PANTHER" id="PTHR33121:SF79">
    <property type="entry name" value="CYCLIC DI-GMP PHOSPHODIESTERASE PDED-RELATED"/>
    <property type="match status" value="1"/>
</dbReference>
<dbReference type="InterPro" id="IPR050706">
    <property type="entry name" value="Cyclic-di-GMP_PDE-like"/>
</dbReference>
<dbReference type="InterPro" id="IPR035919">
    <property type="entry name" value="EAL_sf"/>
</dbReference>
<protein>
    <submittedName>
        <fullName evidence="3">Diguanylate cyclase (GGDEF) domain-containing protein</fullName>
    </submittedName>
</protein>
<dbReference type="GeneID" id="87755234"/>
<feature type="domain" description="EAL" evidence="1">
    <location>
        <begin position="304"/>
        <end position="556"/>
    </location>
</feature>
<keyword evidence="4" id="KW-1185">Reference proteome</keyword>
<dbReference type="InterPro" id="IPR043128">
    <property type="entry name" value="Rev_trsase/Diguanyl_cyclase"/>
</dbReference>
<dbReference type="Pfam" id="PF00563">
    <property type="entry name" value="EAL"/>
    <property type="match status" value="1"/>
</dbReference>
<dbReference type="SMART" id="SM00267">
    <property type="entry name" value="GGDEF"/>
    <property type="match status" value="1"/>
</dbReference>
<gene>
    <name evidence="3" type="ORF">SAMN02910343_00184</name>
</gene>
<dbReference type="Pfam" id="PF00990">
    <property type="entry name" value="GGDEF"/>
    <property type="match status" value="1"/>
</dbReference>
<evidence type="ECO:0000259" key="1">
    <source>
        <dbReference type="PROSITE" id="PS50883"/>
    </source>
</evidence>
<dbReference type="InterPro" id="IPR001633">
    <property type="entry name" value="EAL_dom"/>
</dbReference>
<dbReference type="AlphaFoldDB" id="A0A1G5UX28"/>
<dbReference type="EMBL" id="FMXA01000003">
    <property type="protein sequence ID" value="SDA37898.1"/>
    <property type="molecule type" value="Genomic_DNA"/>
</dbReference>
<dbReference type="SUPFAM" id="SSF55073">
    <property type="entry name" value="Nucleotide cyclase"/>
    <property type="match status" value="1"/>
</dbReference>
<dbReference type="Gene3D" id="3.30.70.270">
    <property type="match status" value="1"/>
</dbReference>
<dbReference type="SUPFAM" id="SSF141868">
    <property type="entry name" value="EAL domain-like"/>
    <property type="match status" value="1"/>
</dbReference>
<dbReference type="CDD" id="cd01948">
    <property type="entry name" value="EAL"/>
    <property type="match status" value="1"/>
</dbReference>
<feature type="domain" description="GGDEF" evidence="2">
    <location>
        <begin position="171"/>
        <end position="295"/>
    </location>
</feature>
<dbReference type="STRING" id="209880.SAMN02910343_00184"/>
<dbReference type="PROSITE" id="PS50887">
    <property type="entry name" value="GGDEF"/>
    <property type="match status" value="1"/>
</dbReference>
<dbReference type="PROSITE" id="PS50883">
    <property type="entry name" value="EAL"/>
    <property type="match status" value="1"/>
</dbReference>
<evidence type="ECO:0000259" key="2">
    <source>
        <dbReference type="PROSITE" id="PS50887"/>
    </source>
</evidence>
<evidence type="ECO:0000313" key="3">
    <source>
        <dbReference type="EMBL" id="SDA37898.1"/>
    </source>
</evidence>
<accession>A0A1G5UX28</accession>
<dbReference type="GO" id="GO:0071111">
    <property type="term" value="F:cyclic-guanylate-specific phosphodiesterase activity"/>
    <property type="evidence" value="ECO:0007669"/>
    <property type="project" value="InterPro"/>
</dbReference>
<dbReference type="Gene3D" id="3.30.450.20">
    <property type="entry name" value="PAS domain"/>
    <property type="match status" value="1"/>
</dbReference>
<dbReference type="Gene3D" id="3.20.20.450">
    <property type="entry name" value="EAL domain"/>
    <property type="match status" value="1"/>
</dbReference>
<dbReference type="SUPFAM" id="SSF55785">
    <property type="entry name" value="PYP-like sensor domain (PAS domain)"/>
    <property type="match status" value="1"/>
</dbReference>
<dbReference type="InterPro" id="IPR000160">
    <property type="entry name" value="GGDEF_dom"/>
</dbReference>
<dbReference type="InterPro" id="IPR035965">
    <property type="entry name" value="PAS-like_dom_sf"/>
</dbReference>
<dbReference type="Proteomes" id="UP000199689">
    <property type="component" value="Unassembled WGS sequence"/>
</dbReference>
<dbReference type="OrthoDB" id="9813903at2"/>